<comment type="caution">
    <text evidence="2">The sequence shown here is derived from an EMBL/GenBank/DDBJ whole genome shotgun (WGS) entry which is preliminary data.</text>
</comment>
<evidence type="ECO:0000313" key="3">
    <source>
        <dbReference type="Proteomes" id="UP000651120"/>
    </source>
</evidence>
<dbReference type="PRINTS" id="PR00419">
    <property type="entry name" value="ADXRDTASE"/>
</dbReference>
<dbReference type="OMA" id="CVGTANR"/>
<dbReference type="GeneID" id="1463954"/>
<organism evidence="2 3">
    <name type="scientific">Pyrobaculum aerophilum</name>
    <dbReference type="NCBI Taxonomy" id="13773"/>
    <lineage>
        <taxon>Archaea</taxon>
        <taxon>Thermoproteota</taxon>
        <taxon>Thermoprotei</taxon>
        <taxon>Thermoproteales</taxon>
        <taxon>Thermoproteaceae</taxon>
        <taxon>Pyrobaculum</taxon>
    </lineage>
</organism>
<dbReference type="RefSeq" id="WP_011009239.1">
    <property type="nucleotide sequence ID" value="NZ_DAIOPL010000013.1"/>
</dbReference>
<evidence type="ECO:0000313" key="2">
    <source>
        <dbReference type="EMBL" id="HII47618.1"/>
    </source>
</evidence>
<dbReference type="AlphaFoldDB" id="A0A832STQ0"/>
<dbReference type="Pfam" id="PF07992">
    <property type="entry name" value="Pyr_redox_2"/>
    <property type="match status" value="1"/>
</dbReference>
<dbReference type="Gene3D" id="3.50.50.60">
    <property type="entry name" value="FAD/NAD(P)-binding domain"/>
    <property type="match status" value="3"/>
</dbReference>
<accession>A0A832STQ0</accession>
<dbReference type="InterPro" id="IPR023753">
    <property type="entry name" value="FAD/NAD-binding_dom"/>
</dbReference>
<protein>
    <submittedName>
        <fullName evidence="2">FAD-dependent oxidoreductase</fullName>
    </submittedName>
</protein>
<gene>
    <name evidence="2" type="ORF">HA333_09325</name>
</gene>
<dbReference type="InterPro" id="IPR036188">
    <property type="entry name" value="FAD/NAD-bd_sf"/>
</dbReference>
<reference evidence="2" key="1">
    <citation type="journal article" date="2020" name="bioRxiv">
        <title>A rank-normalized archaeal taxonomy based on genome phylogeny resolves widespread incomplete and uneven classifications.</title>
        <authorList>
            <person name="Rinke C."/>
            <person name="Chuvochina M."/>
            <person name="Mussig A.J."/>
            <person name="Chaumeil P.-A."/>
            <person name="Waite D.W."/>
            <person name="Whitman W.B."/>
            <person name="Parks D.H."/>
            <person name="Hugenholtz P."/>
        </authorList>
    </citation>
    <scope>NUCLEOTIDE SEQUENCE</scope>
    <source>
        <strain evidence="2">UBA8839</strain>
    </source>
</reference>
<feature type="domain" description="FAD/NAD(P)-binding" evidence="1">
    <location>
        <begin position="18"/>
        <end position="335"/>
    </location>
</feature>
<dbReference type="SUPFAM" id="SSF51971">
    <property type="entry name" value="Nucleotide-binding domain"/>
    <property type="match status" value="1"/>
</dbReference>
<dbReference type="PANTHER" id="PTHR43100">
    <property type="entry name" value="GLUTAMATE SYNTHASE [NADPH] SMALL CHAIN"/>
    <property type="match status" value="1"/>
</dbReference>
<proteinExistence type="predicted"/>
<sequence length="347" mass="37679">MKFLLRCKPDTKKPPTGKKVAIIGAGPAGLGAAGILLCNGHEVHIYDALPEPGGLLMFGIPPFRIPRENVREGIRELVDAGAKFFTSTFVYCGEKPHEHEALLLAKDYVSLEELVGKYDAVIITTGTWKSRSLGVPGENLPGVYKALDYLFRIYAHQLGYLPKEKVYPTGRKVLVVGAGLTAVDAALEAREQGAEKIIVAYRRTINEAPAGRKTIETELIAKGIEFRELINPVAFLGRDRVERVRFVKMRLGPPDKSGRPAPEPIPGSEFEEEFVTVLIAAGEIATPPGKCLGMELNPDGTIKVNEKMMTTRRGVFAAGDVVTGPSLIGKALGSGMRAAQFVDEFLR</sequence>
<name>A0A832STQ0_9CREN</name>
<dbReference type="PANTHER" id="PTHR43100:SF1">
    <property type="entry name" value="GLUTAMATE SYNTHASE [NADPH] SMALL CHAIN"/>
    <property type="match status" value="1"/>
</dbReference>
<dbReference type="InterPro" id="IPR051394">
    <property type="entry name" value="Glutamate_Synthase"/>
</dbReference>
<dbReference type="NCBIfam" id="NF009409">
    <property type="entry name" value="PRK12770.1"/>
    <property type="match status" value="1"/>
</dbReference>
<evidence type="ECO:0000259" key="1">
    <source>
        <dbReference type="Pfam" id="PF07992"/>
    </source>
</evidence>
<dbReference type="GO" id="GO:0016491">
    <property type="term" value="F:oxidoreductase activity"/>
    <property type="evidence" value="ECO:0007669"/>
    <property type="project" value="InterPro"/>
</dbReference>
<dbReference type="EMBL" id="DUJP01000030">
    <property type="protein sequence ID" value="HII47618.1"/>
    <property type="molecule type" value="Genomic_DNA"/>
</dbReference>
<dbReference type="Proteomes" id="UP000651120">
    <property type="component" value="Unassembled WGS sequence"/>
</dbReference>